<dbReference type="EMBL" id="SJKD01000006">
    <property type="protein sequence ID" value="TCC46518.1"/>
    <property type="molecule type" value="Genomic_DNA"/>
</dbReference>
<dbReference type="RefSeq" id="WP_131516265.1">
    <property type="nucleotide sequence ID" value="NZ_SJKD01000006.1"/>
</dbReference>
<comment type="caution">
    <text evidence="1">The sequence shown here is derived from an EMBL/GenBank/DDBJ whole genome shotgun (WGS) entry which is preliminary data.</text>
</comment>
<sequence>MSTTEQAVVRVHVYSVDPENVAEFLTARATVIDTIRAAHPGLVATRLVHLEDGTYSDTWQWSSMQAMAAAFPMAQSPEAAAAWALATTSSALNGDVVDER</sequence>
<name>A0A4R0JNP2_9ACTN</name>
<protein>
    <submittedName>
        <fullName evidence="1">Uncharacterized protein</fullName>
    </submittedName>
</protein>
<accession>A0A4R0JNP2</accession>
<reference evidence="1 2" key="1">
    <citation type="submission" date="2019-02" db="EMBL/GenBank/DDBJ databases">
        <title>Kribbella capetownensis sp. nov. and Kribbella speibonae sp. nov., isolated from soil.</title>
        <authorList>
            <person name="Curtis S.M."/>
            <person name="Norton I."/>
            <person name="Everest G.J."/>
            <person name="Meyers P.R."/>
        </authorList>
    </citation>
    <scope>NUCLEOTIDE SEQUENCE [LARGE SCALE GENOMIC DNA]</scope>
    <source>
        <strain evidence="1 2">YM53</strain>
    </source>
</reference>
<evidence type="ECO:0000313" key="1">
    <source>
        <dbReference type="EMBL" id="TCC46518.1"/>
    </source>
</evidence>
<dbReference type="AlphaFoldDB" id="A0A4R0JNP2"/>
<dbReference type="OrthoDB" id="255603at2"/>
<dbReference type="InterPro" id="IPR011008">
    <property type="entry name" value="Dimeric_a/b-barrel"/>
</dbReference>
<dbReference type="Proteomes" id="UP000293342">
    <property type="component" value="Unassembled WGS sequence"/>
</dbReference>
<evidence type="ECO:0000313" key="2">
    <source>
        <dbReference type="Proteomes" id="UP000293342"/>
    </source>
</evidence>
<dbReference type="SUPFAM" id="SSF54909">
    <property type="entry name" value="Dimeric alpha+beta barrel"/>
    <property type="match status" value="1"/>
</dbReference>
<gene>
    <name evidence="1" type="ORF">E0H75_25970</name>
</gene>
<proteinExistence type="predicted"/>
<dbReference type="Gene3D" id="3.30.70.100">
    <property type="match status" value="1"/>
</dbReference>
<keyword evidence="2" id="KW-1185">Reference proteome</keyword>
<organism evidence="1 2">
    <name type="scientific">Kribbella capetownensis</name>
    <dbReference type="NCBI Taxonomy" id="1572659"/>
    <lineage>
        <taxon>Bacteria</taxon>
        <taxon>Bacillati</taxon>
        <taxon>Actinomycetota</taxon>
        <taxon>Actinomycetes</taxon>
        <taxon>Propionibacteriales</taxon>
        <taxon>Kribbellaceae</taxon>
        <taxon>Kribbella</taxon>
    </lineage>
</organism>